<dbReference type="SMART" id="SM00382">
    <property type="entry name" value="AAA"/>
    <property type="match status" value="1"/>
</dbReference>
<dbReference type="CDD" id="cd00038">
    <property type="entry name" value="CAP_ED"/>
    <property type="match status" value="1"/>
</dbReference>
<dbReference type="InterPro" id="IPR015854">
    <property type="entry name" value="ABC_transpr_LolD-like"/>
</dbReference>
<dbReference type="EC" id="3.6.3.-" evidence="6"/>
<sequence length="374" mass="41484">MVTIPSAPAVLPITPAVEVAGLNHYYGSGELRKQALFDIGLKIHRGEVVIITGPSGHGKTTLLTLIGSLRTVMEGSLKVLGNELLGADRATIARMRMQFGFIFQAHNLFESLTAYQNVNMAAELVGLDRHEADQRIRDLLGRLGLEQHIQKKPKQLSGGQKQRVAIARGLVHQPRVVLADEPTAALDEKSGRDVVTMFQRLAHEDGCTVLMVTHDNRILDVADRMVKIVDGRVYSNVLVDEAARICEFLRAISFFADLTPHTLSEMAEMMSVREADAGETIIRQGDAGDYFYLIRSGRVAVEVQEKGTTSRKAELTEGHYFGEAALIHEQPRNASVIALEPSVLYALDKDEFRRVIDQSATFDEEIRQALFNRR</sequence>
<protein>
    <submittedName>
        <fullName evidence="6">Macrolide export ATP-binding/permease protein MacB</fullName>
        <ecNumber evidence="6">3.6.3.-</ecNumber>
    </submittedName>
</protein>
<dbReference type="SUPFAM" id="SSF51206">
    <property type="entry name" value="cAMP-binding domain-like"/>
    <property type="match status" value="1"/>
</dbReference>
<dbReference type="GO" id="GO:0005886">
    <property type="term" value="C:plasma membrane"/>
    <property type="evidence" value="ECO:0007669"/>
    <property type="project" value="TreeGrafter"/>
</dbReference>
<dbReference type="OrthoDB" id="9786950at2"/>
<dbReference type="InterPro" id="IPR018488">
    <property type="entry name" value="cNMP-bd_CS"/>
</dbReference>
<dbReference type="PANTHER" id="PTHR24220">
    <property type="entry name" value="IMPORT ATP-BINDING PROTEIN"/>
    <property type="match status" value="1"/>
</dbReference>
<evidence type="ECO:0000256" key="1">
    <source>
        <dbReference type="ARBA" id="ARBA00022448"/>
    </source>
</evidence>
<keyword evidence="1" id="KW-0813">Transport</keyword>
<dbReference type="AlphaFoldDB" id="A0A518D8C2"/>
<dbReference type="GO" id="GO:0005524">
    <property type="term" value="F:ATP binding"/>
    <property type="evidence" value="ECO:0007669"/>
    <property type="project" value="UniProtKB-KW"/>
</dbReference>
<evidence type="ECO:0000256" key="3">
    <source>
        <dbReference type="ARBA" id="ARBA00022840"/>
    </source>
</evidence>
<dbReference type="Pfam" id="PF00027">
    <property type="entry name" value="cNMP_binding"/>
    <property type="match status" value="1"/>
</dbReference>
<dbReference type="KEGG" id="pnd:Pla175_10700"/>
<proteinExistence type="predicted"/>
<dbReference type="RefSeq" id="WP_145281836.1">
    <property type="nucleotide sequence ID" value="NZ_CP036291.1"/>
</dbReference>
<dbReference type="SMART" id="SM00100">
    <property type="entry name" value="cNMP"/>
    <property type="match status" value="1"/>
</dbReference>
<dbReference type="InterPro" id="IPR017911">
    <property type="entry name" value="MacB-like_ATP-bd"/>
</dbReference>
<keyword evidence="6" id="KW-0378">Hydrolase</keyword>
<dbReference type="InterPro" id="IPR003439">
    <property type="entry name" value="ABC_transporter-like_ATP-bd"/>
</dbReference>
<keyword evidence="3 6" id="KW-0067">ATP-binding</keyword>
<feature type="domain" description="Cyclic nucleotide-binding" evidence="4">
    <location>
        <begin position="254"/>
        <end position="373"/>
    </location>
</feature>
<dbReference type="Pfam" id="PF00005">
    <property type="entry name" value="ABC_tran"/>
    <property type="match status" value="1"/>
</dbReference>
<organism evidence="6 7">
    <name type="scientific">Pirellulimonas nuda</name>
    <dbReference type="NCBI Taxonomy" id="2528009"/>
    <lineage>
        <taxon>Bacteria</taxon>
        <taxon>Pseudomonadati</taxon>
        <taxon>Planctomycetota</taxon>
        <taxon>Planctomycetia</taxon>
        <taxon>Pirellulales</taxon>
        <taxon>Lacipirellulaceae</taxon>
        <taxon>Pirellulimonas</taxon>
    </lineage>
</organism>
<dbReference type="Gene3D" id="2.60.120.10">
    <property type="entry name" value="Jelly Rolls"/>
    <property type="match status" value="1"/>
</dbReference>
<dbReference type="InterPro" id="IPR027417">
    <property type="entry name" value="P-loop_NTPase"/>
</dbReference>
<dbReference type="Gene3D" id="3.40.50.300">
    <property type="entry name" value="P-loop containing nucleotide triphosphate hydrolases"/>
    <property type="match status" value="1"/>
</dbReference>
<dbReference type="PRINTS" id="PR00103">
    <property type="entry name" value="CAMPKINASE"/>
</dbReference>
<keyword evidence="2" id="KW-0547">Nucleotide-binding</keyword>
<dbReference type="PROSITE" id="PS00888">
    <property type="entry name" value="CNMP_BINDING_1"/>
    <property type="match status" value="1"/>
</dbReference>
<keyword evidence="7" id="KW-1185">Reference proteome</keyword>
<dbReference type="Proteomes" id="UP000317429">
    <property type="component" value="Chromosome"/>
</dbReference>
<dbReference type="InterPro" id="IPR000595">
    <property type="entry name" value="cNMP-bd_dom"/>
</dbReference>
<dbReference type="EMBL" id="CP036291">
    <property type="protein sequence ID" value="QDU87704.1"/>
    <property type="molecule type" value="Genomic_DNA"/>
</dbReference>
<dbReference type="PROSITE" id="PS50042">
    <property type="entry name" value="CNMP_BINDING_3"/>
    <property type="match status" value="1"/>
</dbReference>
<dbReference type="NCBIfam" id="TIGR02982">
    <property type="entry name" value="heterocyst_DevA"/>
    <property type="match status" value="1"/>
</dbReference>
<dbReference type="PROSITE" id="PS00211">
    <property type="entry name" value="ABC_TRANSPORTER_1"/>
    <property type="match status" value="1"/>
</dbReference>
<name>A0A518D8C2_9BACT</name>
<accession>A0A518D8C2</accession>
<evidence type="ECO:0000259" key="4">
    <source>
        <dbReference type="PROSITE" id="PS50042"/>
    </source>
</evidence>
<dbReference type="InterPro" id="IPR018490">
    <property type="entry name" value="cNMP-bd_dom_sf"/>
</dbReference>
<dbReference type="InterPro" id="IPR014710">
    <property type="entry name" value="RmlC-like_jellyroll"/>
</dbReference>
<dbReference type="GO" id="GO:0016887">
    <property type="term" value="F:ATP hydrolysis activity"/>
    <property type="evidence" value="ECO:0007669"/>
    <property type="project" value="InterPro"/>
</dbReference>
<dbReference type="PROSITE" id="PS50893">
    <property type="entry name" value="ABC_TRANSPORTER_2"/>
    <property type="match status" value="1"/>
</dbReference>
<dbReference type="SUPFAM" id="SSF52540">
    <property type="entry name" value="P-loop containing nucleoside triphosphate hydrolases"/>
    <property type="match status" value="1"/>
</dbReference>
<reference evidence="6 7" key="1">
    <citation type="submission" date="2019-02" db="EMBL/GenBank/DDBJ databases">
        <title>Deep-cultivation of Planctomycetes and their phenomic and genomic characterization uncovers novel biology.</title>
        <authorList>
            <person name="Wiegand S."/>
            <person name="Jogler M."/>
            <person name="Boedeker C."/>
            <person name="Pinto D."/>
            <person name="Vollmers J."/>
            <person name="Rivas-Marin E."/>
            <person name="Kohn T."/>
            <person name="Peeters S.H."/>
            <person name="Heuer A."/>
            <person name="Rast P."/>
            <person name="Oberbeckmann S."/>
            <person name="Bunk B."/>
            <person name="Jeske O."/>
            <person name="Meyerdierks A."/>
            <person name="Storesund J.E."/>
            <person name="Kallscheuer N."/>
            <person name="Luecker S."/>
            <person name="Lage O.M."/>
            <person name="Pohl T."/>
            <person name="Merkel B.J."/>
            <person name="Hornburger P."/>
            <person name="Mueller R.-W."/>
            <person name="Bruemmer F."/>
            <person name="Labrenz M."/>
            <person name="Spormann A.M."/>
            <person name="Op den Camp H."/>
            <person name="Overmann J."/>
            <person name="Amann R."/>
            <person name="Jetten M.S.M."/>
            <person name="Mascher T."/>
            <person name="Medema M.H."/>
            <person name="Devos D.P."/>
            <person name="Kaster A.-K."/>
            <person name="Ovreas L."/>
            <person name="Rohde M."/>
            <person name="Galperin M.Y."/>
            <person name="Jogler C."/>
        </authorList>
    </citation>
    <scope>NUCLEOTIDE SEQUENCE [LARGE SCALE GENOMIC DNA]</scope>
    <source>
        <strain evidence="6 7">Pla175</strain>
    </source>
</reference>
<evidence type="ECO:0000259" key="5">
    <source>
        <dbReference type="PROSITE" id="PS50893"/>
    </source>
</evidence>
<evidence type="ECO:0000313" key="6">
    <source>
        <dbReference type="EMBL" id="QDU87704.1"/>
    </source>
</evidence>
<gene>
    <name evidence="6" type="primary">macB_3</name>
    <name evidence="6" type="ORF">Pla175_10700</name>
</gene>
<evidence type="ECO:0000313" key="7">
    <source>
        <dbReference type="Proteomes" id="UP000317429"/>
    </source>
</evidence>
<dbReference type="PANTHER" id="PTHR24220:SF376">
    <property type="entry name" value="ABC TRANSPORTER"/>
    <property type="match status" value="1"/>
</dbReference>
<dbReference type="GO" id="GO:0022857">
    <property type="term" value="F:transmembrane transporter activity"/>
    <property type="evidence" value="ECO:0007669"/>
    <property type="project" value="TreeGrafter"/>
</dbReference>
<dbReference type="CDD" id="cd03255">
    <property type="entry name" value="ABC_MJ0796_LolCDE_FtsE"/>
    <property type="match status" value="1"/>
</dbReference>
<evidence type="ECO:0000256" key="2">
    <source>
        <dbReference type="ARBA" id="ARBA00022741"/>
    </source>
</evidence>
<dbReference type="InterPro" id="IPR014324">
    <property type="entry name" value="ABC_heterocyst_DevA"/>
</dbReference>
<dbReference type="InterPro" id="IPR017871">
    <property type="entry name" value="ABC_transporter-like_CS"/>
</dbReference>
<dbReference type="InterPro" id="IPR003593">
    <property type="entry name" value="AAA+_ATPase"/>
</dbReference>
<feature type="domain" description="ABC transporter" evidence="5">
    <location>
        <begin position="17"/>
        <end position="255"/>
    </location>
</feature>